<keyword evidence="3" id="KW-1185">Reference proteome</keyword>
<evidence type="ECO:0000259" key="1">
    <source>
        <dbReference type="PROSITE" id="PS50914"/>
    </source>
</evidence>
<dbReference type="Gene3D" id="3.40.50.300">
    <property type="entry name" value="P-loop containing nucleotide triphosphate hydrolases"/>
    <property type="match status" value="1"/>
</dbReference>
<dbReference type="Gene3D" id="3.30.1340.30">
    <property type="match status" value="1"/>
</dbReference>
<evidence type="ECO:0000313" key="3">
    <source>
        <dbReference type="Proteomes" id="UP000756860"/>
    </source>
</evidence>
<accession>A0ABS5SFB7</accession>
<comment type="caution">
    <text evidence="2">The sequence shown here is derived from an EMBL/GenBank/DDBJ whole genome shotgun (WGS) entry which is preliminary data.</text>
</comment>
<proteinExistence type="predicted"/>
<gene>
    <name evidence="2" type="ORF">KI810_13355</name>
</gene>
<organism evidence="2 3">
    <name type="scientific">Geomobilimonas luticola</name>
    <dbReference type="NCBI Taxonomy" id="1114878"/>
    <lineage>
        <taxon>Bacteria</taxon>
        <taxon>Pseudomonadati</taxon>
        <taxon>Thermodesulfobacteriota</taxon>
        <taxon>Desulfuromonadia</taxon>
        <taxon>Geobacterales</taxon>
        <taxon>Geobacteraceae</taxon>
        <taxon>Geomobilimonas</taxon>
    </lineage>
</organism>
<evidence type="ECO:0000313" key="2">
    <source>
        <dbReference type="EMBL" id="MBT0654051.1"/>
    </source>
</evidence>
<keyword evidence="2" id="KW-0418">Kinase</keyword>
<name>A0ABS5SFB7_9BACT</name>
<dbReference type="PROSITE" id="PS50914">
    <property type="entry name" value="BON"/>
    <property type="match status" value="1"/>
</dbReference>
<dbReference type="Pfam" id="PF04972">
    <property type="entry name" value="BON"/>
    <property type="match status" value="1"/>
</dbReference>
<feature type="domain" description="BON" evidence="1">
    <location>
        <begin position="199"/>
        <end position="267"/>
    </location>
</feature>
<dbReference type="InterPro" id="IPR007055">
    <property type="entry name" value="BON_dom"/>
</dbReference>
<reference evidence="2 3" key="1">
    <citation type="submission" date="2021-05" db="EMBL/GenBank/DDBJ databases">
        <title>The draft genome of Geobacter luticola JCM 17780.</title>
        <authorList>
            <person name="Xu Z."/>
            <person name="Masuda Y."/>
            <person name="Itoh H."/>
            <person name="Senoo K."/>
        </authorList>
    </citation>
    <scope>NUCLEOTIDE SEQUENCE [LARGE SCALE GENOMIC DNA]</scope>
    <source>
        <strain evidence="2 3">JCM 17780</strain>
    </source>
</reference>
<dbReference type="GO" id="GO:0016301">
    <property type="term" value="F:kinase activity"/>
    <property type="evidence" value="ECO:0007669"/>
    <property type="project" value="UniProtKB-KW"/>
</dbReference>
<dbReference type="Proteomes" id="UP000756860">
    <property type="component" value="Unassembled WGS sequence"/>
</dbReference>
<keyword evidence="2" id="KW-0808">Transferase</keyword>
<sequence length="273" mass="30972">MAIITMSREMGTGAYQIAKDVAKKLKYMLVDGAKIAEVAPKYGLTPEIVDRVDEKPPSYITAEDRLQAARLKAVELILLEKAKKGNVILYGRGGQDLLKEMRNILRIRFIAPFDERVEMFAEREWIDPDLASDLIRKSDHQRGGFLHFYFNRDWHDPLGYDLIFNTSRLSHASIVESIVAAAKDPRFKATEGEAMDLLEDIILSKRVEMELLKSDKVQNLHFKITSQDGMIALTGHVHDEAEKSQVIRIAGKIKGVQKVVDNLQVMGFKAYKE</sequence>
<dbReference type="RefSeq" id="WP_214176062.1">
    <property type="nucleotide sequence ID" value="NZ_JAHCVK010000007.1"/>
</dbReference>
<dbReference type="InterPro" id="IPR027417">
    <property type="entry name" value="P-loop_NTPase"/>
</dbReference>
<dbReference type="Pfam" id="PF13189">
    <property type="entry name" value="Cytidylate_kin2"/>
    <property type="match status" value="1"/>
</dbReference>
<protein>
    <submittedName>
        <fullName evidence="2">Cytidylate kinase family protein</fullName>
    </submittedName>
</protein>
<dbReference type="EMBL" id="JAHCVK010000007">
    <property type="protein sequence ID" value="MBT0654051.1"/>
    <property type="molecule type" value="Genomic_DNA"/>
</dbReference>